<evidence type="ECO:0000313" key="1">
    <source>
        <dbReference type="EMBL" id="CUN12987.1"/>
    </source>
</evidence>
<proteinExistence type="predicted"/>
<dbReference type="EMBL" id="CYXY01000020">
    <property type="protein sequence ID" value="CUN12987.1"/>
    <property type="molecule type" value="Genomic_DNA"/>
</dbReference>
<reference evidence="1 2" key="1">
    <citation type="submission" date="2015-09" db="EMBL/GenBank/DDBJ databases">
        <authorList>
            <consortium name="Pathogen Informatics"/>
        </authorList>
    </citation>
    <scope>NUCLEOTIDE SEQUENCE [LARGE SCALE GENOMIC DNA]</scope>
    <source>
        <strain evidence="1 2">2789STDY5834959</strain>
    </source>
</reference>
<organism evidence="1 2">
    <name type="scientific">Anaerostipes hadrus</name>
    <dbReference type="NCBI Taxonomy" id="649756"/>
    <lineage>
        <taxon>Bacteria</taxon>
        <taxon>Bacillati</taxon>
        <taxon>Bacillota</taxon>
        <taxon>Clostridia</taxon>
        <taxon>Lachnospirales</taxon>
        <taxon>Lachnospiraceae</taxon>
        <taxon>Anaerostipes</taxon>
    </lineage>
</organism>
<dbReference type="RefSeq" id="WP_055073348.1">
    <property type="nucleotide sequence ID" value="NZ_CYXY01000020.1"/>
</dbReference>
<protein>
    <submittedName>
        <fullName evidence="1">Uncharacterized protein</fullName>
    </submittedName>
</protein>
<gene>
    <name evidence="1" type="ORF">ERS852571_02707</name>
</gene>
<dbReference type="Proteomes" id="UP000095553">
    <property type="component" value="Unassembled WGS sequence"/>
</dbReference>
<dbReference type="AlphaFoldDB" id="A0A173UFI8"/>
<accession>A0A173UFI8</accession>
<evidence type="ECO:0000313" key="2">
    <source>
        <dbReference type="Proteomes" id="UP000095553"/>
    </source>
</evidence>
<name>A0A173UFI8_ANAHA</name>
<sequence length="69" mass="8357">MIRCKLTTKEAAKKAKVTETAIGYWEDRYYYEAMEELENEKRQRKRGTTQKNNRKAVWHQVNSIAGYWR</sequence>